<dbReference type="InterPro" id="IPR036047">
    <property type="entry name" value="F-box-like_dom_sf"/>
</dbReference>
<dbReference type="InterPro" id="IPR001810">
    <property type="entry name" value="F-box_dom"/>
</dbReference>
<dbReference type="Proteomes" id="UP000467841">
    <property type="component" value="Unassembled WGS sequence"/>
</dbReference>
<dbReference type="AlphaFoldDB" id="A0A6D2JE36"/>
<feature type="domain" description="F-box" evidence="1">
    <location>
        <begin position="9"/>
        <end position="49"/>
    </location>
</feature>
<comment type="caution">
    <text evidence="2">The sequence shown here is derived from an EMBL/GenBank/DDBJ whole genome shotgun (WGS) entry which is preliminary data.</text>
</comment>
<dbReference type="OrthoDB" id="1113372at2759"/>
<dbReference type="SMART" id="SM00256">
    <property type="entry name" value="FBOX"/>
    <property type="match status" value="1"/>
</dbReference>
<gene>
    <name evidence="2" type="ORF">MERR_LOCUS26447</name>
</gene>
<name>A0A6D2JE36_9BRAS</name>
<dbReference type="Gene3D" id="1.20.1280.50">
    <property type="match status" value="1"/>
</dbReference>
<proteinExistence type="predicted"/>
<evidence type="ECO:0000313" key="2">
    <source>
        <dbReference type="EMBL" id="CAA7039212.1"/>
    </source>
</evidence>
<organism evidence="2 3">
    <name type="scientific">Microthlaspi erraticum</name>
    <dbReference type="NCBI Taxonomy" id="1685480"/>
    <lineage>
        <taxon>Eukaryota</taxon>
        <taxon>Viridiplantae</taxon>
        <taxon>Streptophyta</taxon>
        <taxon>Embryophyta</taxon>
        <taxon>Tracheophyta</taxon>
        <taxon>Spermatophyta</taxon>
        <taxon>Magnoliopsida</taxon>
        <taxon>eudicotyledons</taxon>
        <taxon>Gunneridae</taxon>
        <taxon>Pentapetalae</taxon>
        <taxon>rosids</taxon>
        <taxon>malvids</taxon>
        <taxon>Brassicales</taxon>
        <taxon>Brassicaceae</taxon>
        <taxon>Coluteocarpeae</taxon>
        <taxon>Microthlaspi</taxon>
    </lineage>
</organism>
<evidence type="ECO:0000259" key="1">
    <source>
        <dbReference type="SMART" id="SM00256"/>
    </source>
</evidence>
<evidence type="ECO:0000313" key="3">
    <source>
        <dbReference type="Proteomes" id="UP000467841"/>
    </source>
</evidence>
<reference evidence="2" key="1">
    <citation type="submission" date="2020-01" db="EMBL/GenBank/DDBJ databases">
        <authorList>
            <person name="Mishra B."/>
        </authorList>
    </citation>
    <scope>NUCLEOTIDE SEQUENCE [LARGE SCALE GENOMIC DNA]</scope>
</reference>
<keyword evidence="3" id="KW-1185">Reference proteome</keyword>
<protein>
    <recommendedName>
        <fullName evidence="1">F-box domain-containing protein</fullName>
    </recommendedName>
</protein>
<sequence length="93" mass="10813">MEAIASPLLPDDVIEEIFLRLRVKQLTRLKCLSKQWKSRIEFRCFVVRSQRDRPTLILMMCIFILLGSDWFNRCGCGCGSLRLREFAEAGVCD</sequence>
<dbReference type="SUPFAM" id="SSF81383">
    <property type="entry name" value="F-box domain"/>
    <property type="match status" value="1"/>
</dbReference>
<dbReference type="Pfam" id="PF00646">
    <property type="entry name" value="F-box"/>
    <property type="match status" value="1"/>
</dbReference>
<dbReference type="EMBL" id="CACVBM020001207">
    <property type="protein sequence ID" value="CAA7039212.1"/>
    <property type="molecule type" value="Genomic_DNA"/>
</dbReference>
<accession>A0A6D2JE36</accession>